<dbReference type="CDD" id="cd06572">
    <property type="entry name" value="Histidinol_dh"/>
    <property type="match status" value="1"/>
</dbReference>
<evidence type="ECO:0000313" key="21">
    <source>
        <dbReference type="Proteomes" id="UP000000674"/>
    </source>
</evidence>
<dbReference type="HAMAP" id="MF_01024">
    <property type="entry name" value="HisD"/>
    <property type="match status" value="1"/>
</dbReference>
<keyword evidence="10 13" id="KW-0520">NAD</keyword>
<evidence type="ECO:0000256" key="15">
    <source>
        <dbReference type="PIRSR" id="PIRSR000099-1"/>
    </source>
</evidence>
<evidence type="ECO:0000313" key="20">
    <source>
        <dbReference type="EMBL" id="ABK14632.1"/>
    </source>
</evidence>
<evidence type="ECO:0000256" key="11">
    <source>
        <dbReference type="ARBA" id="ARBA00023102"/>
    </source>
</evidence>
<evidence type="ECO:0000256" key="16">
    <source>
        <dbReference type="PIRSR" id="PIRSR000099-2"/>
    </source>
</evidence>
<dbReference type="PROSITE" id="PS00611">
    <property type="entry name" value="HISOL_DEHYDROGENASE"/>
    <property type="match status" value="1"/>
</dbReference>
<protein>
    <recommendedName>
        <fullName evidence="5 13">Histidinol dehydrogenase</fullName>
        <shortName evidence="13 14">HDH</shortName>
        <ecNumber evidence="4 13">1.1.1.23</ecNumber>
    </recommendedName>
</protein>
<dbReference type="KEGG" id="mtp:Mthe_0843"/>
<evidence type="ECO:0000256" key="2">
    <source>
        <dbReference type="ARBA" id="ARBA00004940"/>
    </source>
</evidence>
<dbReference type="EMBL" id="CP000477">
    <property type="protein sequence ID" value="ABK14632.1"/>
    <property type="molecule type" value="Genomic_DNA"/>
</dbReference>
<feature type="binding site" evidence="13 17">
    <location>
        <position position="411"/>
    </location>
    <ligand>
        <name>substrate</name>
    </ligand>
</feature>
<dbReference type="NCBIfam" id="TIGR00069">
    <property type="entry name" value="hisD"/>
    <property type="match status" value="1"/>
</dbReference>
<evidence type="ECO:0000256" key="10">
    <source>
        <dbReference type="ARBA" id="ARBA00023027"/>
    </source>
</evidence>
<dbReference type="PANTHER" id="PTHR21256:SF2">
    <property type="entry name" value="HISTIDINE BIOSYNTHESIS TRIFUNCTIONAL PROTEIN"/>
    <property type="match status" value="1"/>
</dbReference>
<dbReference type="FunFam" id="3.40.50.1980:FF:000026">
    <property type="entry name" value="Histidinol dehydrogenase"/>
    <property type="match status" value="1"/>
</dbReference>
<dbReference type="HOGENOM" id="CLU_006732_3_0_2"/>
<dbReference type="InterPro" id="IPR001692">
    <property type="entry name" value="Histidinol_DH_CS"/>
</dbReference>
<comment type="pathway">
    <text evidence="2 13 14">Amino-acid biosynthesis; L-histidine biosynthesis; L-histidine from 5-phospho-alpha-D-ribose 1-diphosphate: step 9/9.</text>
</comment>
<evidence type="ECO:0000256" key="7">
    <source>
        <dbReference type="ARBA" id="ARBA00022723"/>
    </source>
</evidence>
<dbReference type="UniPathway" id="UPA00031">
    <property type="reaction ID" value="UER00014"/>
</dbReference>
<keyword evidence="8 13" id="KW-0862">Zinc</keyword>
<reference evidence="20 21" key="1">
    <citation type="submission" date="2006-10" db="EMBL/GenBank/DDBJ databases">
        <title>Complete sequence of Methanosaeta thermophila PT.</title>
        <authorList>
            <consortium name="US DOE Joint Genome Institute"/>
            <person name="Copeland A."/>
            <person name="Lucas S."/>
            <person name="Lapidus A."/>
            <person name="Barry K."/>
            <person name="Detter J.C."/>
            <person name="Glavina del Rio T."/>
            <person name="Hammon N."/>
            <person name="Israni S."/>
            <person name="Pitluck S."/>
            <person name="Chain P."/>
            <person name="Malfatti S."/>
            <person name="Shin M."/>
            <person name="Vergez L."/>
            <person name="Schmutz J."/>
            <person name="Larimer F."/>
            <person name="Land M."/>
            <person name="Hauser L."/>
            <person name="Kyrpides N."/>
            <person name="Kim E."/>
            <person name="Smith K.S."/>
            <person name="Ingram-Smith C."/>
            <person name="Richardson P."/>
        </authorList>
    </citation>
    <scope>NUCLEOTIDE SEQUENCE [LARGE SCALE GENOMIC DNA]</scope>
    <source>
        <strain evidence="21">DSM 6194 / JCM 14653 / NBRC 101360 / PT</strain>
    </source>
</reference>
<keyword evidence="6 13" id="KW-0028">Amino-acid biosynthesis</keyword>
<dbReference type="PIRSF" id="PIRSF000099">
    <property type="entry name" value="Histidinol_dh"/>
    <property type="match status" value="1"/>
</dbReference>
<evidence type="ECO:0000256" key="6">
    <source>
        <dbReference type="ARBA" id="ARBA00022605"/>
    </source>
</evidence>
<feature type="active site" description="Proton acceptor" evidence="13 15">
    <location>
        <position position="324"/>
    </location>
</feature>
<comment type="similarity">
    <text evidence="3 13 14 19">Belongs to the histidinol dehydrogenase family.</text>
</comment>
<feature type="binding site" evidence="13 18">
    <location>
        <position position="416"/>
    </location>
    <ligand>
        <name>Zn(2+)</name>
        <dbReference type="ChEBI" id="CHEBI:29105"/>
    </ligand>
</feature>
<evidence type="ECO:0000256" key="1">
    <source>
        <dbReference type="ARBA" id="ARBA00003850"/>
    </source>
</evidence>
<dbReference type="GeneID" id="4463056"/>
<evidence type="ECO:0000256" key="13">
    <source>
        <dbReference type="HAMAP-Rule" id="MF_01024"/>
    </source>
</evidence>
<evidence type="ECO:0000256" key="14">
    <source>
        <dbReference type="PIRNR" id="PIRNR000099"/>
    </source>
</evidence>
<dbReference type="Proteomes" id="UP000000674">
    <property type="component" value="Chromosome"/>
</dbReference>
<evidence type="ECO:0000256" key="4">
    <source>
        <dbReference type="ARBA" id="ARBA00012965"/>
    </source>
</evidence>
<keyword evidence="21" id="KW-1185">Reference proteome</keyword>
<dbReference type="GO" id="GO:0004399">
    <property type="term" value="F:histidinol dehydrogenase activity"/>
    <property type="evidence" value="ECO:0007669"/>
    <property type="project" value="UniProtKB-UniRule"/>
</dbReference>
<dbReference type="InterPro" id="IPR022695">
    <property type="entry name" value="Histidinol_DH_monofunct"/>
</dbReference>
<feature type="binding site" evidence="13 18">
    <location>
        <position position="357"/>
    </location>
    <ligand>
        <name>Zn(2+)</name>
        <dbReference type="ChEBI" id="CHEBI:29105"/>
    </ligand>
</feature>
<evidence type="ECO:0000256" key="5">
    <source>
        <dbReference type="ARBA" id="ARBA00016531"/>
    </source>
</evidence>
<dbReference type="STRING" id="349307.Mthe_0843"/>
<keyword evidence="7 13" id="KW-0479">Metal-binding</keyword>
<dbReference type="GO" id="GO:0000105">
    <property type="term" value="P:L-histidine biosynthetic process"/>
    <property type="evidence" value="ECO:0007669"/>
    <property type="project" value="UniProtKB-UniRule"/>
</dbReference>
<feature type="binding site" evidence="13 17">
    <location>
        <position position="324"/>
    </location>
    <ligand>
        <name>substrate</name>
    </ligand>
</feature>
<feature type="binding site" evidence="13 17">
    <location>
        <position position="234"/>
    </location>
    <ligand>
        <name>substrate</name>
    </ligand>
</feature>
<evidence type="ECO:0000256" key="8">
    <source>
        <dbReference type="ARBA" id="ARBA00022833"/>
    </source>
</evidence>
<comment type="cofactor">
    <cofactor evidence="13 18">
        <name>Zn(2+)</name>
        <dbReference type="ChEBI" id="CHEBI:29105"/>
    </cofactor>
    <text evidence="13 18">Binds 1 zinc ion per subunit.</text>
</comment>
<feature type="binding site" evidence="13 17">
    <location>
        <position position="259"/>
    </location>
    <ligand>
        <name>substrate</name>
    </ligand>
</feature>
<dbReference type="Gene3D" id="3.40.50.1980">
    <property type="entry name" value="Nitrogenase molybdenum iron protein domain"/>
    <property type="match status" value="2"/>
</dbReference>
<dbReference type="InterPro" id="IPR012131">
    <property type="entry name" value="Hstdl_DH"/>
</dbReference>
<dbReference type="GO" id="GO:0051287">
    <property type="term" value="F:NAD binding"/>
    <property type="evidence" value="ECO:0007669"/>
    <property type="project" value="InterPro"/>
</dbReference>
<keyword evidence="9 13" id="KW-0560">Oxidoreductase</keyword>
<feature type="binding site" evidence="13 17">
    <location>
        <position position="357"/>
    </location>
    <ligand>
        <name>substrate</name>
    </ligand>
</feature>
<dbReference type="OrthoDB" id="36308at2157"/>
<evidence type="ECO:0000256" key="17">
    <source>
        <dbReference type="PIRSR" id="PIRSR000099-3"/>
    </source>
</evidence>
<evidence type="ECO:0000256" key="9">
    <source>
        <dbReference type="ARBA" id="ARBA00023002"/>
    </source>
</evidence>
<feature type="binding site" evidence="13 18">
    <location>
        <position position="259"/>
    </location>
    <ligand>
        <name>Zn(2+)</name>
        <dbReference type="ChEBI" id="CHEBI:29105"/>
    </ligand>
</feature>
<dbReference type="GO" id="GO:0005737">
    <property type="term" value="C:cytoplasm"/>
    <property type="evidence" value="ECO:0007669"/>
    <property type="project" value="TreeGrafter"/>
</dbReference>
<evidence type="ECO:0000256" key="3">
    <source>
        <dbReference type="ARBA" id="ARBA00010178"/>
    </source>
</evidence>
<dbReference type="AlphaFoldDB" id="A0B7F8"/>
<dbReference type="PRINTS" id="PR00083">
    <property type="entry name" value="HOLDHDRGNASE"/>
</dbReference>
<sequence>MIVKKLNELSSEDLKVLLSREIGIQDVLQRVNDIVMDVAENGDEALRRYTEQFDGVRLESFRVSDDEIEEAYDAVDESLLRSLELAAQNIYAFHDEERTKDLWLYQVAPGVVAGQKVVPLESVGAYVPGGRAAYPSSALMCVIPAKVAGVERMVVCTPPDRSGRISPLTLAAADIAGADEIYKLGGAQAIAAMALGTESIERVEKIVGPGNIYVTAAKMLVRGSVEIDFPAGPSEVLIIADSSADPEFVAADMIAQAEHDPSSIAVVVTTSEPLAKAIETEIPSQIEKAERRDIVQASLERCAILLAESLDDALAFSNAFAPEHLELMVRDPMDALNLVRSAGSVFLGHYTPVAAGDYATGTNHVLPTAGYARIFSGLNIDAFTKKISIQSMTADGLESLADAIIKMAESEGLRAHAESVRIRMRR</sequence>
<organism evidence="20 21">
    <name type="scientific">Methanothrix thermoacetophila (strain DSM 6194 / JCM 14653 / NBRC 101360 / PT)</name>
    <name type="common">Methanosaeta thermophila</name>
    <dbReference type="NCBI Taxonomy" id="349307"/>
    <lineage>
        <taxon>Archaea</taxon>
        <taxon>Methanobacteriati</taxon>
        <taxon>Methanobacteriota</taxon>
        <taxon>Stenosarchaea group</taxon>
        <taxon>Methanomicrobia</taxon>
        <taxon>Methanotrichales</taxon>
        <taxon>Methanotrichaceae</taxon>
        <taxon>Methanothrix</taxon>
    </lineage>
</organism>
<feature type="binding site" evidence="13 17">
    <location>
        <position position="256"/>
    </location>
    <ligand>
        <name>substrate</name>
    </ligand>
</feature>
<feature type="binding site" evidence="13 16">
    <location>
        <position position="126"/>
    </location>
    <ligand>
        <name>NAD(+)</name>
        <dbReference type="ChEBI" id="CHEBI:57540"/>
    </ligand>
</feature>
<feature type="binding site" evidence="13 17">
    <location>
        <position position="416"/>
    </location>
    <ligand>
        <name>substrate</name>
    </ligand>
</feature>
<gene>
    <name evidence="13" type="primary">hisD</name>
    <name evidence="20" type="ordered locus">Mthe_0843</name>
</gene>
<dbReference type="Gene3D" id="1.20.5.1300">
    <property type="match status" value="1"/>
</dbReference>
<keyword evidence="11 13" id="KW-0368">Histidine biosynthesis</keyword>
<evidence type="ECO:0000256" key="19">
    <source>
        <dbReference type="RuleBase" id="RU004175"/>
    </source>
</evidence>
<feature type="binding site" evidence="13 16">
    <location>
        <position position="188"/>
    </location>
    <ligand>
        <name>NAD(+)</name>
        <dbReference type="ChEBI" id="CHEBI:57540"/>
    </ligand>
</feature>
<dbReference type="EC" id="1.1.1.23" evidence="4 13"/>
<dbReference type="FunFam" id="3.40.50.1980:FF:000001">
    <property type="entry name" value="Histidinol dehydrogenase"/>
    <property type="match status" value="1"/>
</dbReference>
<comment type="function">
    <text evidence="1 13 14">Catalyzes the sequential NAD-dependent oxidations of L-histidinol to L-histidinaldehyde and then to L-histidine.</text>
</comment>
<evidence type="ECO:0000256" key="12">
    <source>
        <dbReference type="ARBA" id="ARBA00049489"/>
    </source>
</evidence>
<comment type="catalytic activity">
    <reaction evidence="12 13 14">
        <text>L-histidinol + 2 NAD(+) + H2O = L-histidine + 2 NADH + 3 H(+)</text>
        <dbReference type="Rhea" id="RHEA:20641"/>
        <dbReference type="ChEBI" id="CHEBI:15377"/>
        <dbReference type="ChEBI" id="CHEBI:15378"/>
        <dbReference type="ChEBI" id="CHEBI:57540"/>
        <dbReference type="ChEBI" id="CHEBI:57595"/>
        <dbReference type="ChEBI" id="CHEBI:57699"/>
        <dbReference type="ChEBI" id="CHEBI:57945"/>
        <dbReference type="EC" id="1.1.1.23"/>
    </reaction>
</comment>
<dbReference type="SUPFAM" id="SSF53720">
    <property type="entry name" value="ALDH-like"/>
    <property type="match status" value="1"/>
</dbReference>
<proteinExistence type="inferred from homology"/>
<feature type="active site" description="Proton acceptor" evidence="13 15">
    <location>
        <position position="323"/>
    </location>
</feature>
<dbReference type="FunFam" id="1.20.5.1300:FF:000002">
    <property type="entry name" value="Histidinol dehydrogenase, chloroplastic"/>
    <property type="match status" value="1"/>
</dbReference>
<dbReference type="Pfam" id="PF00815">
    <property type="entry name" value="Histidinol_dh"/>
    <property type="match status" value="1"/>
</dbReference>
<feature type="binding site" evidence="13 16">
    <location>
        <position position="211"/>
    </location>
    <ligand>
        <name>NAD(+)</name>
        <dbReference type="ChEBI" id="CHEBI:57540"/>
    </ligand>
</feature>
<dbReference type="RefSeq" id="WP_011696028.1">
    <property type="nucleotide sequence ID" value="NC_008553.1"/>
</dbReference>
<accession>A0B7F8</accession>
<dbReference type="GO" id="GO:0008270">
    <property type="term" value="F:zinc ion binding"/>
    <property type="evidence" value="ECO:0007669"/>
    <property type="project" value="UniProtKB-UniRule"/>
</dbReference>
<evidence type="ECO:0000256" key="18">
    <source>
        <dbReference type="PIRSR" id="PIRSR000099-4"/>
    </source>
</evidence>
<feature type="binding site" evidence="13 18">
    <location>
        <position position="256"/>
    </location>
    <ligand>
        <name>Zn(2+)</name>
        <dbReference type="ChEBI" id="CHEBI:29105"/>
    </ligand>
</feature>
<dbReference type="PANTHER" id="PTHR21256">
    <property type="entry name" value="HISTIDINOL DEHYDROGENASE HDH"/>
    <property type="match status" value="1"/>
</dbReference>
<dbReference type="InterPro" id="IPR016161">
    <property type="entry name" value="Ald_DH/histidinol_DH"/>
</dbReference>
<name>A0B7F8_METTP</name>